<dbReference type="GO" id="GO:0005634">
    <property type="term" value="C:nucleus"/>
    <property type="evidence" value="ECO:0007669"/>
    <property type="project" value="TreeGrafter"/>
</dbReference>
<dbReference type="RefSeq" id="XP_007880589.1">
    <property type="nucleotide sequence ID" value="XM_007882398.1"/>
</dbReference>
<evidence type="ECO:0000256" key="1">
    <source>
        <dbReference type="ARBA" id="ARBA00022884"/>
    </source>
</evidence>
<dbReference type="Gene3D" id="3.30.70.330">
    <property type="match status" value="2"/>
</dbReference>
<feature type="compositionally biased region" description="Basic and acidic residues" evidence="3">
    <location>
        <begin position="302"/>
        <end position="313"/>
    </location>
</feature>
<feature type="compositionally biased region" description="Low complexity" evidence="3">
    <location>
        <begin position="11"/>
        <end position="25"/>
    </location>
</feature>
<feature type="region of interest" description="Disordered" evidence="3">
    <location>
        <begin position="105"/>
        <end position="224"/>
    </location>
</feature>
<dbReference type="PROSITE" id="PS50102">
    <property type="entry name" value="RRM"/>
    <property type="match status" value="2"/>
</dbReference>
<dbReference type="Pfam" id="PF00076">
    <property type="entry name" value="RRM_1"/>
    <property type="match status" value="2"/>
</dbReference>
<dbReference type="HOGENOM" id="CLU_012062_9_1_1"/>
<keyword evidence="1 2" id="KW-0694">RNA-binding</keyword>
<dbReference type="InterPro" id="IPR035979">
    <property type="entry name" value="RBD_domain_sf"/>
</dbReference>
<dbReference type="GeneID" id="19318970"/>
<dbReference type="EMBL" id="KE361638">
    <property type="protein sequence ID" value="EPQ27733.1"/>
    <property type="molecule type" value="Genomic_DNA"/>
</dbReference>
<dbReference type="PANTHER" id="PTHR48025">
    <property type="entry name" value="OS02G0815200 PROTEIN"/>
    <property type="match status" value="1"/>
</dbReference>
<dbReference type="InterPro" id="IPR050502">
    <property type="entry name" value="Euk_RNA-bind_prot"/>
</dbReference>
<evidence type="ECO:0000256" key="3">
    <source>
        <dbReference type="SAM" id="MobiDB-lite"/>
    </source>
</evidence>
<organism evidence="5 6">
    <name type="scientific">Pseudozyma flocculosa PF-1</name>
    <dbReference type="NCBI Taxonomy" id="1277687"/>
    <lineage>
        <taxon>Eukaryota</taxon>
        <taxon>Fungi</taxon>
        <taxon>Dikarya</taxon>
        <taxon>Basidiomycota</taxon>
        <taxon>Ustilaginomycotina</taxon>
        <taxon>Ustilaginomycetes</taxon>
        <taxon>Ustilaginales</taxon>
        <taxon>Ustilaginaceae</taxon>
        <taxon>Pseudozyma</taxon>
    </lineage>
</organism>
<feature type="domain" description="RRM" evidence="4">
    <location>
        <begin position="37"/>
        <end position="113"/>
    </location>
</feature>
<proteinExistence type="predicted"/>
<feature type="region of interest" description="Disordered" evidence="3">
    <location>
        <begin position="302"/>
        <end position="329"/>
    </location>
</feature>
<gene>
    <name evidence="5" type="ORF">PFL1_04870</name>
</gene>
<feature type="domain" description="RRM" evidence="4">
    <location>
        <begin position="225"/>
        <end position="303"/>
    </location>
</feature>
<feature type="compositionally biased region" description="Basic residues" evidence="3">
    <location>
        <begin position="177"/>
        <end position="186"/>
    </location>
</feature>
<reference evidence="5 6" key="1">
    <citation type="journal article" date="2013" name="Plant Cell">
        <title>The transition from a phytopathogenic smut ancestor to an anamorphic biocontrol agent deciphered by comparative whole-genome analysis.</title>
        <authorList>
            <person name="Lefebvre F."/>
            <person name="Joly D.L."/>
            <person name="Labbe C."/>
            <person name="Teichmann B."/>
            <person name="Linning R."/>
            <person name="Belzile F."/>
            <person name="Bakkeren G."/>
            <person name="Belanger R.R."/>
        </authorList>
    </citation>
    <scope>NUCLEOTIDE SEQUENCE [LARGE SCALE GENOMIC DNA]</scope>
    <source>
        <strain evidence="5 6">PF-1</strain>
    </source>
</reference>
<dbReference type="OrthoDB" id="439808at2759"/>
<protein>
    <recommendedName>
        <fullName evidence="4">RRM domain-containing protein</fullName>
    </recommendedName>
</protein>
<evidence type="ECO:0000313" key="6">
    <source>
        <dbReference type="Proteomes" id="UP000053664"/>
    </source>
</evidence>
<name>A0A061H508_9BASI</name>
<dbReference type="KEGG" id="pfp:PFL1_04870"/>
<dbReference type="AlphaFoldDB" id="A0A061H508"/>
<dbReference type="SMART" id="SM00360">
    <property type="entry name" value="RRM"/>
    <property type="match status" value="2"/>
</dbReference>
<dbReference type="Proteomes" id="UP000053664">
    <property type="component" value="Unassembled WGS sequence"/>
</dbReference>
<sequence length="329" mass="34482">MSDPNQSVVDPAANINGAALAEAPASENPGNTGDEALKVFAGNLAFATSEDELKTIFSEAGTVTQATIITRGTRSLGYGFVTYSSEAEAQKAVQLLDKREVGGRQISVESAKPQAPHVEGAARKSAKKKSEKKAQSSGARAARRPRADDGEEGGADNDEVKKEGADANGDGTAKTSKSQRKKKASKAKAERAEGEANGASGESQPKEPKAKRQPRGAPTGEPSQTLVFVANLAFETTDDTLKAAFEQDYKIKSAHVVKRKGGNRSKGFGFVDFADHAEQQRAIEAAQGKEIDGRTISLKVAVQDDRDSIKPEADGDAAPAVKQEASATA</sequence>
<evidence type="ECO:0000256" key="2">
    <source>
        <dbReference type="PROSITE-ProRule" id="PRU00176"/>
    </source>
</evidence>
<accession>A0A061H508</accession>
<evidence type="ECO:0000259" key="4">
    <source>
        <dbReference type="PROSITE" id="PS50102"/>
    </source>
</evidence>
<dbReference type="eggNOG" id="KOG0123">
    <property type="taxonomic scope" value="Eukaryota"/>
</dbReference>
<evidence type="ECO:0000313" key="5">
    <source>
        <dbReference type="EMBL" id="EPQ27733.1"/>
    </source>
</evidence>
<dbReference type="InterPro" id="IPR012677">
    <property type="entry name" value="Nucleotide-bd_a/b_plait_sf"/>
</dbReference>
<dbReference type="GO" id="GO:0003729">
    <property type="term" value="F:mRNA binding"/>
    <property type="evidence" value="ECO:0007669"/>
    <property type="project" value="TreeGrafter"/>
</dbReference>
<dbReference type="PANTHER" id="PTHR48025:SF1">
    <property type="entry name" value="RRM DOMAIN-CONTAINING PROTEIN"/>
    <property type="match status" value="1"/>
</dbReference>
<dbReference type="InterPro" id="IPR000504">
    <property type="entry name" value="RRM_dom"/>
</dbReference>
<feature type="region of interest" description="Disordered" evidence="3">
    <location>
        <begin position="1"/>
        <end position="34"/>
    </location>
</feature>
<dbReference type="SUPFAM" id="SSF54928">
    <property type="entry name" value="RNA-binding domain, RBD"/>
    <property type="match status" value="2"/>
</dbReference>